<keyword evidence="4" id="KW-0663">Pyridoxal phosphate</keyword>
<feature type="domain" description="Aminotransferase class I/classII large" evidence="5">
    <location>
        <begin position="3"/>
        <end position="185"/>
    </location>
</feature>
<dbReference type="InterPro" id="IPR015422">
    <property type="entry name" value="PyrdxlP-dep_Trfase_small"/>
</dbReference>
<dbReference type="AlphaFoldDB" id="X0X3J7"/>
<dbReference type="GO" id="GO:0008483">
    <property type="term" value="F:transaminase activity"/>
    <property type="evidence" value="ECO:0007669"/>
    <property type="project" value="UniProtKB-KW"/>
</dbReference>
<evidence type="ECO:0000256" key="1">
    <source>
        <dbReference type="ARBA" id="ARBA00001933"/>
    </source>
</evidence>
<evidence type="ECO:0000256" key="2">
    <source>
        <dbReference type="ARBA" id="ARBA00022576"/>
    </source>
</evidence>
<feature type="non-terminal residue" evidence="6">
    <location>
        <position position="1"/>
    </location>
</feature>
<keyword evidence="2" id="KW-0032">Aminotransferase</keyword>
<dbReference type="CDD" id="cd00609">
    <property type="entry name" value="AAT_like"/>
    <property type="match status" value="1"/>
</dbReference>
<evidence type="ECO:0000313" key="6">
    <source>
        <dbReference type="EMBL" id="GAG19571.1"/>
    </source>
</evidence>
<accession>X0X3J7</accession>
<dbReference type="InterPro" id="IPR004839">
    <property type="entry name" value="Aminotransferase_I/II_large"/>
</dbReference>
<comment type="cofactor">
    <cofactor evidence="1">
        <name>pyridoxal 5'-phosphate</name>
        <dbReference type="ChEBI" id="CHEBI:597326"/>
    </cofactor>
</comment>
<keyword evidence="3" id="KW-0808">Transferase</keyword>
<reference evidence="6" key="1">
    <citation type="journal article" date="2014" name="Front. Microbiol.">
        <title>High frequency of phylogenetically diverse reductive dehalogenase-homologous genes in deep subseafloor sedimentary metagenomes.</title>
        <authorList>
            <person name="Kawai M."/>
            <person name="Futagami T."/>
            <person name="Toyoda A."/>
            <person name="Takaki Y."/>
            <person name="Nishi S."/>
            <person name="Hori S."/>
            <person name="Arai W."/>
            <person name="Tsubouchi T."/>
            <person name="Morono Y."/>
            <person name="Uchiyama I."/>
            <person name="Ito T."/>
            <person name="Fujiyama A."/>
            <person name="Inagaki F."/>
            <person name="Takami H."/>
        </authorList>
    </citation>
    <scope>NUCLEOTIDE SEQUENCE</scope>
    <source>
        <strain evidence="6">Expedition CK06-06</strain>
    </source>
</reference>
<evidence type="ECO:0000259" key="5">
    <source>
        <dbReference type="Pfam" id="PF00155"/>
    </source>
</evidence>
<name>X0X3J7_9ZZZZ</name>
<dbReference type="Gene3D" id="3.90.1150.10">
    <property type="entry name" value="Aspartate Aminotransferase, domain 1"/>
    <property type="match status" value="1"/>
</dbReference>
<gene>
    <name evidence="6" type="ORF">S01H1_52873</name>
</gene>
<comment type="caution">
    <text evidence="6">The sequence shown here is derived from an EMBL/GenBank/DDBJ whole genome shotgun (WGS) entry which is preliminary data.</text>
</comment>
<evidence type="ECO:0000256" key="3">
    <source>
        <dbReference type="ARBA" id="ARBA00022679"/>
    </source>
</evidence>
<dbReference type="PANTHER" id="PTHR42885">
    <property type="entry name" value="HISTIDINOL-PHOSPHATE AMINOTRANSFERASE-RELATED"/>
    <property type="match status" value="1"/>
</dbReference>
<dbReference type="SUPFAM" id="SSF53383">
    <property type="entry name" value="PLP-dependent transferases"/>
    <property type="match status" value="1"/>
</dbReference>
<dbReference type="InterPro" id="IPR015421">
    <property type="entry name" value="PyrdxlP-dep_Trfase_major"/>
</dbReference>
<proteinExistence type="predicted"/>
<evidence type="ECO:0000256" key="4">
    <source>
        <dbReference type="ARBA" id="ARBA00022898"/>
    </source>
</evidence>
<dbReference type="Pfam" id="PF00155">
    <property type="entry name" value="Aminotran_1_2"/>
    <property type="match status" value="1"/>
</dbReference>
<dbReference type="GO" id="GO:0030170">
    <property type="term" value="F:pyridoxal phosphate binding"/>
    <property type="evidence" value="ECO:0007669"/>
    <property type="project" value="InterPro"/>
</dbReference>
<dbReference type="EMBL" id="BARS01034200">
    <property type="protein sequence ID" value="GAG19571.1"/>
    <property type="molecule type" value="Genomic_DNA"/>
</dbReference>
<dbReference type="InterPro" id="IPR015424">
    <property type="entry name" value="PyrdxlP-dep_Trfase"/>
</dbReference>
<dbReference type="Gene3D" id="3.40.640.10">
    <property type="entry name" value="Type I PLP-dependent aspartate aminotransferase-like (Major domain)"/>
    <property type="match status" value="1"/>
</dbReference>
<protein>
    <recommendedName>
        <fullName evidence="5">Aminotransferase class I/classII large domain-containing protein</fullName>
    </recommendedName>
</protein>
<organism evidence="6">
    <name type="scientific">marine sediment metagenome</name>
    <dbReference type="NCBI Taxonomy" id="412755"/>
    <lineage>
        <taxon>unclassified sequences</taxon>
        <taxon>metagenomes</taxon>
        <taxon>ecological metagenomes</taxon>
    </lineage>
</organism>
<dbReference type="PANTHER" id="PTHR42885:SF2">
    <property type="entry name" value="HISTIDINOL-PHOSPHATE AMINOTRANSFERASE"/>
    <property type="match status" value="1"/>
</dbReference>
<sequence length="194" mass="21375">NAISAAELEAVLATGALVVVDEAYVEFSDRSFVGLVPQQDNLIVLRTFSKWAGLAGLRAGYGAFPKGIAELMLKVKMPYNMNVAAQVAVLASLEDRETLQERVQAIVRERERLLDELAGVPFLRAFPSKANFILYRTQGIDAGELWRRLRQQGIFVRYFDTPGVKDCVRITVGKPEHTDRLLAALTEIGGSLAP</sequence>